<dbReference type="Gene3D" id="2.60.120.920">
    <property type="match status" value="1"/>
</dbReference>
<dbReference type="AlphaFoldDB" id="A0ABD2J2N1"/>
<dbReference type="InterPro" id="IPR050618">
    <property type="entry name" value="Ubq-SigPath_Reg"/>
</dbReference>
<dbReference type="InterPro" id="IPR044736">
    <property type="entry name" value="Gid1/RanBPM/SPLA_SPRY"/>
</dbReference>
<evidence type="ECO:0000313" key="2">
    <source>
        <dbReference type="EMBL" id="KAL3084797.1"/>
    </source>
</evidence>
<reference evidence="2 3" key="1">
    <citation type="submission" date="2024-10" db="EMBL/GenBank/DDBJ databases">
        <authorList>
            <person name="Kim D."/>
        </authorList>
    </citation>
    <scope>NUCLEOTIDE SEQUENCE [LARGE SCALE GENOMIC DNA]</scope>
    <source>
        <strain evidence="2">BH-2024</strain>
    </source>
</reference>
<dbReference type="EMBL" id="JBICBT010001070">
    <property type="protein sequence ID" value="KAL3084797.1"/>
    <property type="molecule type" value="Genomic_DNA"/>
</dbReference>
<dbReference type="InterPro" id="IPR013320">
    <property type="entry name" value="ConA-like_dom_sf"/>
</dbReference>
<dbReference type="PANTHER" id="PTHR12864">
    <property type="entry name" value="RAN BINDING PROTEIN 9-RELATED"/>
    <property type="match status" value="1"/>
</dbReference>
<dbReference type="InterPro" id="IPR001870">
    <property type="entry name" value="B30.2/SPRY"/>
</dbReference>
<dbReference type="Pfam" id="PF00622">
    <property type="entry name" value="SPRY"/>
    <property type="match status" value="1"/>
</dbReference>
<dbReference type="SMART" id="SM00449">
    <property type="entry name" value="SPRY"/>
    <property type="match status" value="1"/>
</dbReference>
<dbReference type="CDD" id="cd12885">
    <property type="entry name" value="SPRY_RanBP_like"/>
    <property type="match status" value="1"/>
</dbReference>
<sequence length="242" mass="27658">MDSIIRQLIEKNREKIDQIFADLEKEKEKRKDQMLFEEEPLQIIRDTITIDYQWNTSDCQSDRMILIPTIIKVKHYGKKKGLRIVRFAFVFPPQNIGAVYFEVKIVKLKSEMSDSHCDFGIGIGFVTKNTPLCHQMPGKFPGTFAYFNDGHFYGQLAKENVFKVSFNSDAKFQIGDIVGCGIDLSSRQIIFTKNGVRLTSSPTFFVDSIDGLQPAVSFLNPGDEIEANFGPTFKFDFLLEKV</sequence>
<proteinExistence type="predicted"/>
<organism evidence="2 3">
    <name type="scientific">Heterodera trifolii</name>
    <dbReference type="NCBI Taxonomy" id="157864"/>
    <lineage>
        <taxon>Eukaryota</taxon>
        <taxon>Metazoa</taxon>
        <taxon>Ecdysozoa</taxon>
        <taxon>Nematoda</taxon>
        <taxon>Chromadorea</taxon>
        <taxon>Rhabditida</taxon>
        <taxon>Tylenchina</taxon>
        <taxon>Tylenchomorpha</taxon>
        <taxon>Tylenchoidea</taxon>
        <taxon>Heteroderidae</taxon>
        <taxon>Heteroderinae</taxon>
        <taxon>Heterodera</taxon>
    </lineage>
</organism>
<dbReference type="SUPFAM" id="SSF49899">
    <property type="entry name" value="Concanavalin A-like lectins/glucanases"/>
    <property type="match status" value="1"/>
</dbReference>
<keyword evidence="3" id="KW-1185">Reference proteome</keyword>
<protein>
    <recommendedName>
        <fullName evidence="1">B30.2/SPRY domain-containing protein</fullName>
    </recommendedName>
</protein>
<comment type="caution">
    <text evidence="2">The sequence shown here is derived from an EMBL/GenBank/DDBJ whole genome shotgun (WGS) entry which is preliminary data.</text>
</comment>
<evidence type="ECO:0000259" key="1">
    <source>
        <dbReference type="PROSITE" id="PS50188"/>
    </source>
</evidence>
<dbReference type="PROSITE" id="PS50188">
    <property type="entry name" value="B302_SPRY"/>
    <property type="match status" value="1"/>
</dbReference>
<dbReference type="InterPro" id="IPR043136">
    <property type="entry name" value="B30.2/SPRY_sf"/>
</dbReference>
<evidence type="ECO:0000313" key="3">
    <source>
        <dbReference type="Proteomes" id="UP001620626"/>
    </source>
</evidence>
<gene>
    <name evidence="2" type="ORF">niasHT_031682</name>
</gene>
<dbReference type="InterPro" id="IPR003877">
    <property type="entry name" value="SPRY_dom"/>
</dbReference>
<dbReference type="Proteomes" id="UP001620626">
    <property type="component" value="Unassembled WGS sequence"/>
</dbReference>
<name>A0ABD2J2N1_9BILA</name>
<feature type="domain" description="B30.2/SPRY" evidence="1">
    <location>
        <begin position="23"/>
        <end position="234"/>
    </location>
</feature>
<accession>A0ABD2J2N1</accession>